<gene>
    <name evidence="1" type="ORF">CB5_LOCUS21782</name>
</gene>
<dbReference type="InterPro" id="IPR011990">
    <property type="entry name" value="TPR-like_helical_dom_sf"/>
</dbReference>
<name>A0A6V7Q6G9_ANACO</name>
<dbReference type="GO" id="GO:0009451">
    <property type="term" value="P:RNA modification"/>
    <property type="evidence" value="ECO:0007669"/>
    <property type="project" value="InterPro"/>
</dbReference>
<organism evidence="1">
    <name type="scientific">Ananas comosus var. bracteatus</name>
    <name type="common">red pineapple</name>
    <dbReference type="NCBI Taxonomy" id="296719"/>
    <lineage>
        <taxon>Eukaryota</taxon>
        <taxon>Viridiplantae</taxon>
        <taxon>Streptophyta</taxon>
        <taxon>Embryophyta</taxon>
        <taxon>Tracheophyta</taxon>
        <taxon>Spermatophyta</taxon>
        <taxon>Magnoliopsida</taxon>
        <taxon>Liliopsida</taxon>
        <taxon>Poales</taxon>
        <taxon>Bromeliaceae</taxon>
        <taxon>Bromelioideae</taxon>
        <taxon>Ananas</taxon>
    </lineage>
</organism>
<sequence>MHPSLVCYRDKLHRSLRPLLFPPLVRRNVAATSCGTKPFTTHEAVGLFLRAHRSDVSPLDDSTLSSILRLCGALSDVVFGKQLHSLCVKYDQDKALSVGTSLLGMYAKCHSIEDAAKVFDRMPERNAVAWTTLITGVPNAGPVNPCRNSSFGCEWKDFGPTRSPSPVFLQLPRPTERLSKGGGCTAS</sequence>
<reference evidence="1" key="1">
    <citation type="submission" date="2020-07" db="EMBL/GenBank/DDBJ databases">
        <authorList>
            <person name="Lin J."/>
        </authorList>
    </citation>
    <scope>NUCLEOTIDE SEQUENCE</scope>
</reference>
<proteinExistence type="predicted"/>
<protein>
    <recommendedName>
        <fullName evidence="2">Pentatricopeptide repeat-containing protein</fullName>
    </recommendedName>
</protein>
<dbReference type="AlphaFoldDB" id="A0A6V7Q6G9"/>
<dbReference type="PANTHER" id="PTHR47926">
    <property type="entry name" value="PENTATRICOPEPTIDE REPEAT-CONTAINING PROTEIN"/>
    <property type="match status" value="1"/>
</dbReference>
<dbReference type="PANTHER" id="PTHR47926:SF347">
    <property type="entry name" value="PENTATRICOPEPTIDE REPEAT-CONTAINING PROTEIN"/>
    <property type="match status" value="1"/>
</dbReference>
<evidence type="ECO:0008006" key="2">
    <source>
        <dbReference type="Google" id="ProtNLM"/>
    </source>
</evidence>
<dbReference type="EMBL" id="LR862133">
    <property type="protein sequence ID" value="CAD1838571.1"/>
    <property type="molecule type" value="Genomic_DNA"/>
</dbReference>
<accession>A0A6V7Q6G9</accession>
<evidence type="ECO:0000313" key="1">
    <source>
        <dbReference type="EMBL" id="CAD1838571.1"/>
    </source>
</evidence>
<dbReference type="GO" id="GO:0003723">
    <property type="term" value="F:RNA binding"/>
    <property type="evidence" value="ECO:0007669"/>
    <property type="project" value="InterPro"/>
</dbReference>
<dbReference type="Gene3D" id="1.25.40.10">
    <property type="entry name" value="Tetratricopeptide repeat domain"/>
    <property type="match status" value="1"/>
</dbReference>
<dbReference type="InterPro" id="IPR046960">
    <property type="entry name" value="PPR_At4g14850-like_plant"/>
</dbReference>